<accession>A0ACD6B9D4</accession>
<dbReference type="EMBL" id="AB971658">
    <property type="protein sequence ID" value="BAP99810.1"/>
    <property type="molecule type" value="Genomic_DNA"/>
</dbReference>
<evidence type="ECO:0007829" key="2">
    <source>
        <dbReference type="PDB" id="7NS0"/>
    </source>
</evidence>
<sequence length="390" mass="43271">MVRRRGGKTAGSKRPKMSSKNFGANRKRDFRRPARKSKAKKARSMAPAKTVRKSTTAGAHSKHFSVIGNPFSKATQQPQIPDGRMLESLPRRCQLVTEIRNNVTVGSNPTYILVAPSLGLAFQAYQDTNVPGGLDSSVYGLQNRGCTVRANLSATSIENYNDIAKWRIVSQGINLKLNNVEDENDGWYEACRFQHDWTPDELCLRSTENDASTISQDEDLVMGVISSSFMNGALNTIGNNMVEQRGYESGLLKNIHKRMFQLHNNTSAIRPKTLQGQFNYGSEITFSGTESEARFTDVPSNRQLVDSLWHNDYDCILIKLYPRENTGAAGQTGSALIVNAIQNLELQYSPTSDLSTYHIANKRARMVEAKLDKKNNTDAAGEPFVPGSSR</sequence>
<accession>A0A0B6VL42</accession>
<organism evidence="1">
    <name type="scientific">Chaetoceros tenuissimus DNA virus type-II</name>
    <dbReference type="NCBI Taxonomy" id="1516127"/>
    <lineage>
        <taxon>Viruses</taxon>
    </lineage>
</organism>
<evidence type="ECO:0000313" key="1">
    <source>
        <dbReference type="EMBL" id="BAP99810.1"/>
    </source>
</evidence>
<keyword evidence="2" id="KW-0002">3D-structure</keyword>
<name>A0ACD6B9D4_9VIRU</name>
<dbReference type="PDB" id="7NS0">
    <property type="method" value="EM"/>
    <property type="resolution" value="2.40 A"/>
    <property type="chains" value="A1/B2/C3=1-390"/>
</dbReference>
<protein>
    <submittedName>
        <fullName evidence="1">Uncharacterized protein</fullName>
    </submittedName>
</protein>
<reference evidence="1" key="1">
    <citation type="journal article" date="2015" name="Appl. Environ. Microbiol.">
        <title>Characterisation of two novel viruses infecting the marine planktonic diatom Chaetoceros tenuissimus.</title>
        <authorList>
            <person name="Kimura K."/>
            <person name="Tomaru Y."/>
        </authorList>
    </citation>
    <scope>NUCLEOTIDE SEQUENCE</scope>
    <source>
        <strain evidence="1">SS10-8V</strain>
    </source>
</reference>
<reference evidence="2" key="2">
    <citation type="journal article" date="2022" name="MBio">
        <title>Primordial Capsid and Spooled ssDNA Genome Structures Unravel Ancestral Events of Eukaryotic Viruses.</title>
        <authorList>
            <person name="Munke A."/>
            <person name="Kimura K."/>
            <person name="Tomaru Y."/>
            <person name="Wang H."/>
            <person name="Yoshida K."/>
            <person name="Mito S."/>
            <person name="Hongo Y."/>
            <person name="Okamoto K."/>
        </authorList>
    </citation>
    <scope>STRUCTURE BY ELECTRON MICROSCOPY (2.40 ANGSTROMS) OF 1-390</scope>
</reference>
<proteinExistence type="evidence at protein level"/>